<evidence type="ECO:0000313" key="12">
    <source>
        <dbReference type="EMBL" id="PPQ66119.1"/>
    </source>
</evidence>
<evidence type="ECO:0000256" key="10">
    <source>
        <dbReference type="SAM" id="MobiDB-lite"/>
    </source>
</evidence>
<feature type="compositionally biased region" description="Low complexity" evidence="10">
    <location>
        <begin position="697"/>
        <end position="710"/>
    </location>
</feature>
<proteinExistence type="predicted"/>
<dbReference type="InterPro" id="IPR011009">
    <property type="entry name" value="Kinase-like_dom_sf"/>
</dbReference>
<dbReference type="InParanoid" id="A0A409VIL4"/>
<dbReference type="GO" id="GO:0005737">
    <property type="term" value="C:cytoplasm"/>
    <property type="evidence" value="ECO:0007669"/>
    <property type="project" value="TreeGrafter"/>
</dbReference>
<feature type="region of interest" description="Disordered" evidence="10">
    <location>
        <begin position="514"/>
        <end position="547"/>
    </location>
</feature>
<evidence type="ECO:0000313" key="13">
    <source>
        <dbReference type="Proteomes" id="UP000284706"/>
    </source>
</evidence>
<dbReference type="GO" id="GO:0050684">
    <property type="term" value="P:regulation of mRNA processing"/>
    <property type="evidence" value="ECO:0007669"/>
    <property type="project" value="TreeGrafter"/>
</dbReference>
<feature type="region of interest" description="Disordered" evidence="10">
    <location>
        <begin position="573"/>
        <end position="611"/>
    </location>
</feature>
<dbReference type="InterPro" id="IPR008271">
    <property type="entry name" value="Ser/Thr_kinase_AS"/>
</dbReference>
<evidence type="ECO:0000256" key="5">
    <source>
        <dbReference type="ARBA" id="ARBA00022777"/>
    </source>
</evidence>
<dbReference type="InterPro" id="IPR000719">
    <property type="entry name" value="Prot_kinase_dom"/>
</dbReference>
<dbReference type="OrthoDB" id="2649at2759"/>
<feature type="region of interest" description="Disordered" evidence="10">
    <location>
        <begin position="447"/>
        <end position="476"/>
    </location>
</feature>
<keyword evidence="5" id="KW-0418">Kinase</keyword>
<dbReference type="InterPro" id="IPR051334">
    <property type="entry name" value="SRPK"/>
</dbReference>
<feature type="region of interest" description="Disordered" evidence="10">
    <location>
        <begin position="248"/>
        <end position="324"/>
    </location>
</feature>
<feature type="compositionally biased region" description="Low complexity" evidence="10">
    <location>
        <begin position="724"/>
        <end position="742"/>
    </location>
</feature>
<dbReference type="SMART" id="SM00220">
    <property type="entry name" value="S_TKc"/>
    <property type="match status" value="1"/>
</dbReference>
<dbReference type="FunFam" id="1.10.510.10:FF:000275">
    <property type="entry name" value="SRSF protein kinase 2 isoform X3"/>
    <property type="match status" value="1"/>
</dbReference>
<evidence type="ECO:0000256" key="2">
    <source>
        <dbReference type="ARBA" id="ARBA00022527"/>
    </source>
</evidence>
<feature type="compositionally biased region" description="Polar residues" evidence="10">
    <location>
        <begin position="628"/>
        <end position="638"/>
    </location>
</feature>
<dbReference type="Pfam" id="PF00069">
    <property type="entry name" value="Pkinase"/>
    <property type="match status" value="2"/>
</dbReference>
<feature type="compositionally biased region" description="Polar residues" evidence="10">
    <location>
        <begin position="248"/>
        <end position="257"/>
    </location>
</feature>
<dbReference type="AlphaFoldDB" id="A0A409VIL4"/>
<evidence type="ECO:0000256" key="3">
    <source>
        <dbReference type="ARBA" id="ARBA00022679"/>
    </source>
</evidence>
<dbReference type="PANTHER" id="PTHR47634">
    <property type="entry name" value="PROTEIN KINASE DOMAIN-CONTAINING PROTEIN-RELATED"/>
    <property type="match status" value="1"/>
</dbReference>
<dbReference type="Proteomes" id="UP000284706">
    <property type="component" value="Unassembled WGS sequence"/>
</dbReference>
<organism evidence="12 13">
    <name type="scientific">Gymnopilus dilepis</name>
    <dbReference type="NCBI Taxonomy" id="231916"/>
    <lineage>
        <taxon>Eukaryota</taxon>
        <taxon>Fungi</taxon>
        <taxon>Dikarya</taxon>
        <taxon>Basidiomycota</taxon>
        <taxon>Agaricomycotina</taxon>
        <taxon>Agaricomycetes</taxon>
        <taxon>Agaricomycetidae</taxon>
        <taxon>Agaricales</taxon>
        <taxon>Agaricineae</taxon>
        <taxon>Hymenogastraceae</taxon>
        <taxon>Gymnopilus</taxon>
    </lineage>
</organism>
<dbReference type="InterPro" id="IPR017441">
    <property type="entry name" value="Protein_kinase_ATP_BS"/>
</dbReference>
<dbReference type="GO" id="GO:0005524">
    <property type="term" value="F:ATP binding"/>
    <property type="evidence" value="ECO:0007669"/>
    <property type="project" value="UniProtKB-UniRule"/>
</dbReference>
<dbReference type="GO" id="GO:0000245">
    <property type="term" value="P:spliceosomal complex assembly"/>
    <property type="evidence" value="ECO:0007669"/>
    <property type="project" value="TreeGrafter"/>
</dbReference>
<evidence type="ECO:0000259" key="11">
    <source>
        <dbReference type="PROSITE" id="PS50011"/>
    </source>
</evidence>
<comment type="catalytic activity">
    <reaction evidence="7">
        <text>L-threonyl-[protein] + ATP = O-phospho-L-threonyl-[protein] + ADP + H(+)</text>
        <dbReference type="Rhea" id="RHEA:46608"/>
        <dbReference type="Rhea" id="RHEA-COMP:11060"/>
        <dbReference type="Rhea" id="RHEA-COMP:11605"/>
        <dbReference type="ChEBI" id="CHEBI:15378"/>
        <dbReference type="ChEBI" id="CHEBI:30013"/>
        <dbReference type="ChEBI" id="CHEBI:30616"/>
        <dbReference type="ChEBI" id="CHEBI:61977"/>
        <dbReference type="ChEBI" id="CHEBI:456216"/>
        <dbReference type="EC" id="2.7.11.1"/>
    </reaction>
</comment>
<keyword evidence="4 9" id="KW-0547">Nucleotide-binding</keyword>
<feature type="domain" description="Protein kinase" evidence="11">
    <location>
        <begin position="95"/>
        <end position="412"/>
    </location>
</feature>
<feature type="compositionally biased region" description="Polar residues" evidence="10">
    <location>
        <begin position="534"/>
        <end position="544"/>
    </location>
</feature>
<evidence type="ECO:0000256" key="9">
    <source>
        <dbReference type="PROSITE-ProRule" id="PRU10141"/>
    </source>
</evidence>
<feature type="domain" description="Protein kinase" evidence="11">
    <location>
        <begin position="557"/>
        <end position="962"/>
    </location>
</feature>
<feature type="binding site" evidence="9">
    <location>
        <position position="124"/>
    </location>
    <ligand>
        <name>ATP</name>
        <dbReference type="ChEBI" id="CHEBI:30616"/>
    </ligand>
</feature>
<comment type="catalytic activity">
    <reaction evidence="8">
        <text>L-seryl-[protein] + ATP = O-phospho-L-seryl-[protein] + ADP + H(+)</text>
        <dbReference type="Rhea" id="RHEA:17989"/>
        <dbReference type="Rhea" id="RHEA-COMP:9863"/>
        <dbReference type="Rhea" id="RHEA-COMP:11604"/>
        <dbReference type="ChEBI" id="CHEBI:15378"/>
        <dbReference type="ChEBI" id="CHEBI:29999"/>
        <dbReference type="ChEBI" id="CHEBI:30616"/>
        <dbReference type="ChEBI" id="CHEBI:83421"/>
        <dbReference type="ChEBI" id="CHEBI:456216"/>
        <dbReference type="EC" id="2.7.11.1"/>
    </reaction>
</comment>
<keyword evidence="13" id="KW-1185">Reference proteome</keyword>
<dbReference type="GO" id="GO:0004674">
    <property type="term" value="F:protein serine/threonine kinase activity"/>
    <property type="evidence" value="ECO:0007669"/>
    <property type="project" value="UniProtKB-KW"/>
</dbReference>
<dbReference type="GO" id="GO:0005634">
    <property type="term" value="C:nucleus"/>
    <property type="evidence" value="ECO:0007669"/>
    <property type="project" value="TreeGrafter"/>
</dbReference>
<reference evidence="12 13" key="1">
    <citation type="journal article" date="2018" name="Evol. Lett.">
        <title>Horizontal gene cluster transfer increased hallucinogenic mushroom diversity.</title>
        <authorList>
            <person name="Reynolds H.T."/>
            <person name="Vijayakumar V."/>
            <person name="Gluck-Thaler E."/>
            <person name="Korotkin H.B."/>
            <person name="Matheny P.B."/>
            <person name="Slot J.C."/>
        </authorList>
    </citation>
    <scope>NUCLEOTIDE SEQUENCE [LARGE SCALE GENOMIC DNA]</scope>
    <source>
        <strain evidence="12 13">SRW20</strain>
    </source>
</reference>
<dbReference type="PROSITE" id="PS50011">
    <property type="entry name" value="PROTEIN_KINASE_DOM"/>
    <property type="match status" value="2"/>
</dbReference>
<evidence type="ECO:0000256" key="1">
    <source>
        <dbReference type="ARBA" id="ARBA00012513"/>
    </source>
</evidence>
<dbReference type="PROSITE" id="PS00107">
    <property type="entry name" value="PROTEIN_KINASE_ATP"/>
    <property type="match status" value="1"/>
</dbReference>
<protein>
    <recommendedName>
        <fullName evidence="1">non-specific serine/threonine protein kinase</fullName>
        <ecNumber evidence="1">2.7.11.1</ecNumber>
    </recommendedName>
</protein>
<feature type="compositionally biased region" description="Polar residues" evidence="10">
    <location>
        <begin position="301"/>
        <end position="324"/>
    </location>
</feature>
<dbReference type="Gene3D" id="3.30.200.20">
    <property type="entry name" value="Phosphorylase Kinase, domain 1"/>
    <property type="match status" value="1"/>
</dbReference>
<accession>A0A409VIL4</accession>
<comment type="caution">
    <text evidence="12">The sequence shown here is derived from an EMBL/GenBank/DDBJ whole genome shotgun (WGS) entry which is preliminary data.</text>
</comment>
<name>A0A409VIL4_9AGAR</name>
<evidence type="ECO:0000256" key="8">
    <source>
        <dbReference type="ARBA" id="ARBA00048679"/>
    </source>
</evidence>
<feature type="region of interest" description="Disordered" evidence="10">
    <location>
        <begin position="628"/>
        <end position="789"/>
    </location>
</feature>
<evidence type="ECO:0000256" key="7">
    <source>
        <dbReference type="ARBA" id="ARBA00047899"/>
    </source>
</evidence>
<dbReference type="EC" id="2.7.11.1" evidence="1"/>
<gene>
    <name evidence="12" type="ORF">CVT26_010920</name>
</gene>
<evidence type="ECO:0000256" key="4">
    <source>
        <dbReference type="ARBA" id="ARBA00022741"/>
    </source>
</evidence>
<keyword evidence="6 9" id="KW-0067">ATP-binding</keyword>
<dbReference type="Gene3D" id="1.10.510.10">
    <property type="entry name" value="Transferase(Phosphotransferase) domain 1"/>
    <property type="match status" value="2"/>
</dbReference>
<sequence length="974" mass="104712">MSRTNRTGALPPPVLLCQLASSPLSSAHSPPLPPSLWLMAPKLPCAKYQYVVTSAGPKILPVDEPSCKDEESPADYNAGGYLPVKVGDTFSGNRYRVVRKLGWGHFSTVWLVKDTQSNRHSALKVVKSAGRYAETARDEIKLLSRVSAFSPNHPGREHIVSFLDSFNHQGPESSHVCIVFEPLGENLLALIERNKKKGVPRSLVRVIAKQILLGLEYLHDECDLVHTDIKPENILISIPDIEAHIQNELSQSPSPTSRRVGIPLPTKSRAGVTIPNSQQRARKQVQIFDSQPIASPGRSLGRTSSGLTSPVTNAAQDSSVSGSIGQTGSYIAQMQLSRTSGGYPSYPTYYSGTVGSLSSSVPKVSSGLSTSVPKSDQKVGQTFAAKSITAVPSRMINSPSTSSSSSSISSALASATTGSSSMISTPPTSLSHSIGNVALEFMGTGKFENELRTGPRISPPDNRSSEEDERDGLVIGVKKVKPGLEVQNKSMLSTSWKSSEPTSESWIDRISSSLKSNSSLKRDSKQRPAHGHTRSNSGLTNTNFWKDPGTAAPAPAILVSAVVGAGGREDDFSKVSAVESPPPTNSERSSATVTVARPSPAGTPLPMHKKSTSLVNGVSKLINDTSALLSGGASPNDTTTHDSIDDTLSNSTNQHLSLLTQTAPTRTSSTKSPSKRAIPRASPPQQISQLSAHMHLHNPSSSHSPGSNPPIKSRSSRLADHRPISSVISIPSTSVTPIPASPGLAAPPPTPVESPSTSALIPSEWTESSSPTPQPHQTRAALPPLQTPADDYPLSPPISIKIADLGNATPSKKHFTEDIQTRQYRAPEAILGRRDWDARADIWSVACVVFELLTAEYLFDPQGQGELFTKDDDHMAQIIELLGDFPLEVKMGGKYSRELFDHSGALRYIKTLKPWPLKRVMVEKYLYSEAEADALCSFLEPMLAVDMRERANARDVKNHPWLEPSKDDGIVTEW</sequence>
<feature type="compositionally biased region" description="Low complexity" evidence="10">
    <location>
        <begin position="662"/>
        <end position="672"/>
    </location>
</feature>
<dbReference type="EMBL" id="NHYE01005638">
    <property type="protein sequence ID" value="PPQ66119.1"/>
    <property type="molecule type" value="Genomic_DNA"/>
</dbReference>
<keyword evidence="3" id="KW-0808">Transferase</keyword>
<dbReference type="STRING" id="231916.A0A409VIL4"/>
<feature type="compositionally biased region" description="Polar residues" evidence="10">
    <location>
        <begin position="646"/>
        <end position="661"/>
    </location>
</feature>
<evidence type="ECO:0000256" key="6">
    <source>
        <dbReference type="ARBA" id="ARBA00022840"/>
    </source>
</evidence>
<dbReference type="SUPFAM" id="SSF56112">
    <property type="entry name" value="Protein kinase-like (PK-like)"/>
    <property type="match status" value="1"/>
</dbReference>
<feature type="compositionally biased region" description="Low complexity" evidence="10">
    <location>
        <begin position="753"/>
        <end position="771"/>
    </location>
</feature>
<dbReference type="PANTHER" id="PTHR47634:SF9">
    <property type="entry name" value="PROTEIN KINASE DOMAIN-CONTAINING PROTEIN-RELATED"/>
    <property type="match status" value="1"/>
</dbReference>
<dbReference type="PROSITE" id="PS00108">
    <property type="entry name" value="PROTEIN_KINASE_ST"/>
    <property type="match status" value="1"/>
</dbReference>
<keyword evidence="2" id="KW-0723">Serine/threonine-protein kinase</keyword>